<evidence type="ECO:0000256" key="1">
    <source>
        <dbReference type="ARBA" id="ARBA00001933"/>
    </source>
</evidence>
<dbReference type="Gene3D" id="3.90.1150.10">
    <property type="entry name" value="Aspartate Aminotransferase, domain 1"/>
    <property type="match status" value="1"/>
</dbReference>
<name>A0A9D2HDI2_9BACT</name>
<dbReference type="Pfam" id="PF00266">
    <property type="entry name" value="Aminotran_5"/>
    <property type="match status" value="1"/>
</dbReference>
<comment type="caution">
    <text evidence="9">The sequence shown here is derived from an EMBL/GenBank/DDBJ whole genome shotgun (WGS) entry which is preliminary data.</text>
</comment>
<dbReference type="InterPro" id="IPR015422">
    <property type="entry name" value="PyrdxlP-dep_Trfase_small"/>
</dbReference>
<evidence type="ECO:0000256" key="6">
    <source>
        <dbReference type="RuleBase" id="RU004075"/>
    </source>
</evidence>
<evidence type="ECO:0000256" key="5">
    <source>
        <dbReference type="PIRSR" id="PIRSR000524-50"/>
    </source>
</evidence>
<evidence type="ECO:0000313" key="9">
    <source>
        <dbReference type="EMBL" id="HJA08080.1"/>
    </source>
</evidence>
<keyword evidence="9" id="KW-0808">Transferase</keyword>
<dbReference type="PIRSF" id="PIRSF000524">
    <property type="entry name" value="SPT"/>
    <property type="match status" value="1"/>
</dbReference>
<keyword evidence="9" id="KW-0032">Aminotransferase</keyword>
<evidence type="ECO:0000256" key="7">
    <source>
        <dbReference type="RuleBase" id="RU004504"/>
    </source>
</evidence>
<dbReference type="InterPro" id="IPR015424">
    <property type="entry name" value="PyrdxlP-dep_Trfase"/>
</dbReference>
<keyword evidence="3 5" id="KW-0663">Pyridoxal phosphate</keyword>
<evidence type="ECO:0000313" key="10">
    <source>
        <dbReference type="Proteomes" id="UP000824225"/>
    </source>
</evidence>
<proteinExistence type="inferred from homology"/>
<dbReference type="AlphaFoldDB" id="A0A9D2HDI2"/>
<feature type="modified residue" description="N6-(pyridoxal phosphate)lysine" evidence="5">
    <location>
        <position position="193"/>
    </location>
</feature>
<dbReference type="Gene3D" id="3.40.640.10">
    <property type="entry name" value="Type I PLP-dependent aspartate aminotransferase-like (Major domain)"/>
    <property type="match status" value="1"/>
</dbReference>
<accession>A0A9D2HDI2</accession>
<dbReference type="InterPro" id="IPR000192">
    <property type="entry name" value="Aminotrans_V_dom"/>
</dbReference>
<dbReference type="InterPro" id="IPR015421">
    <property type="entry name" value="PyrdxlP-dep_Trfase_major"/>
</dbReference>
<dbReference type="EMBL" id="DXAN01000004">
    <property type="protein sequence ID" value="HJA08080.1"/>
    <property type="molecule type" value="Genomic_DNA"/>
</dbReference>
<evidence type="ECO:0000259" key="8">
    <source>
        <dbReference type="Pfam" id="PF00266"/>
    </source>
</evidence>
<dbReference type="PANTHER" id="PTHR21152">
    <property type="entry name" value="AMINOTRANSFERASE CLASS V"/>
    <property type="match status" value="1"/>
</dbReference>
<sequence>MSALQATRLLTPGPTPIPDRVRLAMAEPMIHHRKPAFKEALAECQALLKELFGTSQPVLPLSCSGTGAMTAAVHGLFEAGEKVLVVEAGKFGERWGQIAAVRGLETVTLSAPWGRAVTADRVAAALDADPAIRGVLVQISETSTGVMHPVEAMAALTRERNVLLVADGISAVGISPAPMDAWGLDCLLTGSQKGLMVPPGLSLLALSPRAWARAERVKPSCFYFNLPQERDNCLKNQTLFTSPVSLILGLREALRMMFEIGLPTVYRKQRGLTAMARTGVRALGLELFAPEHYAWGLTSVRMPADMPASPVVTRAARECGVIMTAGQAPMKDAIIRIGHMGWVDWADLAAGLHALARALPRPPEAPYLEPALEAWHAVMAEA</sequence>
<dbReference type="Proteomes" id="UP000824225">
    <property type="component" value="Unassembled WGS sequence"/>
</dbReference>
<evidence type="ECO:0000256" key="4">
    <source>
        <dbReference type="PIRSR" id="PIRSR000524-1"/>
    </source>
</evidence>
<reference evidence="9" key="2">
    <citation type="submission" date="2021-04" db="EMBL/GenBank/DDBJ databases">
        <authorList>
            <person name="Gilroy R."/>
        </authorList>
    </citation>
    <scope>NUCLEOTIDE SEQUENCE</scope>
    <source>
        <strain evidence="9">CHK186-16707</strain>
    </source>
</reference>
<dbReference type="GO" id="GO:0008453">
    <property type="term" value="F:alanine-glyoxylate transaminase activity"/>
    <property type="evidence" value="ECO:0007669"/>
    <property type="project" value="TreeGrafter"/>
</dbReference>
<dbReference type="GO" id="GO:0004760">
    <property type="term" value="F:L-serine-pyruvate transaminase activity"/>
    <property type="evidence" value="ECO:0007669"/>
    <property type="project" value="TreeGrafter"/>
</dbReference>
<dbReference type="PANTHER" id="PTHR21152:SF40">
    <property type="entry name" value="ALANINE--GLYOXYLATE AMINOTRANSFERASE"/>
    <property type="match status" value="1"/>
</dbReference>
<reference evidence="9" key="1">
    <citation type="journal article" date="2021" name="PeerJ">
        <title>Extensive microbial diversity within the chicken gut microbiome revealed by metagenomics and culture.</title>
        <authorList>
            <person name="Gilroy R."/>
            <person name="Ravi A."/>
            <person name="Getino M."/>
            <person name="Pursley I."/>
            <person name="Horton D.L."/>
            <person name="Alikhan N.F."/>
            <person name="Baker D."/>
            <person name="Gharbi K."/>
            <person name="Hall N."/>
            <person name="Watson M."/>
            <person name="Adriaenssens E.M."/>
            <person name="Foster-Nyarko E."/>
            <person name="Jarju S."/>
            <person name="Secka A."/>
            <person name="Antonio M."/>
            <person name="Oren A."/>
            <person name="Chaudhuri R.R."/>
            <person name="La Ragione R."/>
            <person name="Hildebrand F."/>
            <person name="Pallen M.J."/>
        </authorList>
    </citation>
    <scope>NUCLEOTIDE SEQUENCE</scope>
    <source>
        <strain evidence="9">CHK186-16707</strain>
    </source>
</reference>
<dbReference type="GO" id="GO:0019265">
    <property type="term" value="P:glycine biosynthetic process, by transamination of glyoxylate"/>
    <property type="evidence" value="ECO:0007669"/>
    <property type="project" value="TreeGrafter"/>
</dbReference>
<feature type="domain" description="Aminotransferase class V" evidence="8">
    <location>
        <begin position="29"/>
        <end position="328"/>
    </location>
</feature>
<comment type="cofactor">
    <cofactor evidence="1 5 7">
        <name>pyridoxal 5'-phosphate</name>
        <dbReference type="ChEBI" id="CHEBI:597326"/>
    </cofactor>
</comment>
<dbReference type="InterPro" id="IPR020578">
    <property type="entry name" value="Aminotrans_V_PyrdxlP_BS"/>
</dbReference>
<comment type="similarity">
    <text evidence="2 6">Belongs to the class-V pyridoxal-phosphate-dependent aminotransferase family.</text>
</comment>
<organism evidence="9 10">
    <name type="scientific">Candidatus Mailhella merdigallinarum</name>
    <dbReference type="NCBI Taxonomy" id="2838658"/>
    <lineage>
        <taxon>Bacteria</taxon>
        <taxon>Pseudomonadati</taxon>
        <taxon>Thermodesulfobacteriota</taxon>
        <taxon>Desulfovibrionia</taxon>
        <taxon>Desulfovibrionales</taxon>
        <taxon>Desulfovibrionaceae</taxon>
        <taxon>Mailhella</taxon>
    </lineage>
</organism>
<evidence type="ECO:0000256" key="2">
    <source>
        <dbReference type="ARBA" id="ARBA00009236"/>
    </source>
</evidence>
<evidence type="ECO:0000256" key="3">
    <source>
        <dbReference type="ARBA" id="ARBA00022898"/>
    </source>
</evidence>
<dbReference type="InterPro" id="IPR024169">
    <property type="entry name" value="SP_NH2Trfase/AEP_transaminase"/>
</dbReference>
<dbReference type="SUPFAM" id="SSF53383">
    <property type="entry name" value="PLP-dependent transferases"/>
    <property type="match status" value="1"/>
</dbReference>
<protein>
    <submittedName>
        <fullName evidence="9">Alanine--glyoxylate aminotransferase family protein</fullName>
    </submittedName>
</protein>
<gene>
    <name evidence="9" type="ORF">H9962_02645</name>
</gene>
<feature type="binding site" evidence="4">
    <location>
        <position position="336"/>
    </location>
    <ligand>
        <name>substrate</name>
    </ligand>
</feature>
<dbReference type="PROSITE" id="PS00595">
    <property type="entry name" value="AA_TRANSFER_CLASS_5"/>
    <property type="match status" value="1"/>
</dbReference>